<evidence type="ECO:0000259" key="1">
    <source>
        <dbReference type="Pfam" id="PF08237"/>
    </source>
</evidence>
<dbReference type="AlphaFoldDB" id="A0A5R8NEN7"/>
<dbReference type="Gene3D" id="3.40.50.1820">
    <property type="entry name" value="alpha/beta hydrolase"/>
    <property type="match status" value="1"/>
</dbReference>
<dbReference type="InterPro" id="IPR029058">
    <property type="entry name" value="AB_hydrolase_fold"/>
</dbReference>
<dbReference type="EMBL" id="VBUT01000011">
    <property type="protein sequence ID" value="TLF74084.1"/>
    <property type="molecule type" value="Genomic_DNA"/>
</dbReference>
<evidence type="ECO:0000313" key="2">
    <source>
        <dbReference type="EMBL" id="TLF74084.1"/>
    </source>
</evidence>
<dbReference type="SUPFAM" id="SSF53474">
    <property type="entry name" value="alpha/beta-Hydrolases"/>
    <property type="match status" value="1"/>
</dbReference>
<reference evidence="2 3" key="1">
    <citation type="submission" date="2019-05" db="EMBL/GenBank/DDBJ databases">
        <title>Genomes sequences of two Nocardia cyriacigeorgica environmental isolates, type strains Nocardia asteroides ATCC 19247 and Nocardia cyriacigeorgica DSM 44484.</title>
        <authorList>
            <person name="Vautrin F."/>
            <person name="Bergeron E."/>
            <person name="Dubost A."/>
            <person name="Abrouk D."/>
            <person name="Rodriguez Nava V."/>
            <person name="Pujic P."/>
        </authorList>
    </citation>
    <scope>NUCLEOTIDE SEQUENCE [LARGE SCALE GENOMIC DNA]</scope>
    <source>
        <strain evidence="2 3">EML 446</strain>
    </source>
</reference>
<dbReference type="InterPro" id="IPR013228">
    <property type="entry name" value="PE-PPE_C"/>
</dbReference>
<gene>
    <name evidence="2" type="ORF">FEK34_25535</name>
</gene>
<proteinExistence type="predicted"/>
<dbReference type="RefSeq" id="WP_138451788.1">
    <property type="nucleotide sequence ID" value="NZ_VBUT01000011.1"/>
</dbReference>
<sequence length="254" mass="27272">MIDVLMLPGTGHPKGGDGVTEAFMNALDPARFRPRIVPYPATYGGLDMPYGQSVAIGRQALITAIGNSHNDVVIGGYSQGAGIAHEVTILASEGLVDGPRVIASALIADPFRPAGAGIPGYSVASGYGIDALHPSLGNKMQVSRIPTLWAAAEGDPITALPAGNPLRSVADLTEWWSISDPVAVARWGEDLIEKCRTGALQRWWSIENWRSWSGAMAYARGYLWDGRHTHDYIRHGHVQQLADAINSEALLWKI</sequence>
<dbReference type="Pfam" id="PF08237">
    <property type="entry name" value="PE-PPE"/>
    <property type="match status" value="1"/>
</dbReference>
<evidence type="ECO:0000313" key="3">
    <source>
        <dbReference type="Proteomes" id="UP000306378"/>
    </source>
</evidence>
<name>A0A5R8NEN7_9NOCA</name>
<comment type="caution">
    <text evidence="2">The sequence shown here is derived from an EMBL/GenBank/DDBJ whole genome shotgun (WGS) entry which is preliminary data.</text>
</comment>
<organism evidence="2 3">
    <name type="scientific">Nocardia cyriacigeorgica</name>
    <dbReference type="NCBI Taxonomy" id="135487"/>
    <lineage>
        <taxon>Bacteria</taxon>
        <taxon>Bacillati</taxon>
        <taxon>Actinomycetota</taxon>
        <taxon>Actinomycetes</taxon>
        <taxon>Mycobacteriales</taxon>
        <taxon>Nocardiaceae</taxon>
        <taxon>Nocardia</taxon>
    </lineage>
</organism>
<protein>
    <submittedName>
        <fullName evidence="2">PE-PPE domain-containing protein</fullName>
    </submittedName>
</protein>
<feature type="domain" description="PE-PPE" evidence="1">
    <location>
        <begin position="36"/>
        <end position="115"/>
    </location>
</feature>
<accession>A0A5R8NEN7</accession>
<dbReference type="Proteomes" id="UP000306378">
    <property type="component" value="Unassembled WGS sequence"/>
</dbReference>